<dbReference type="GO" id="GO:0016829">
    <property type="term" value="F:lyase activity"/>
    <property type="evidence" value="ECO:0007669"/>
    <property type="project" value="UniProtKB-KW"/>
</dbReference>
<evidence type="ECO:0000256" key="7">
    <source>
        <dbReference type="SAM" id="MobiDB-lite"/>
    </source>
</evidence>
<evidence type="ECO:0000256" key="6">
    <source>
        <dbReference type="ARBA" id="ARBA00030030"/>
    </source>
</evidence>
<gene>
    <name evidence="8" type="ORF">NA57DRAFT_55748</name>
</gene>
<sequence>MDSTRRNRTLGRLPLFDPASALSQSSASSTTFSWRTLFDLQSAPFRVFLTTSPTNPRWPVRQLLLRPGIRAGSRSSELPEPLLHIPPRALEISLECMPLVDYPSSESENDQDDRQVQVASIASQPQPEAQQKRKLSDSDKKGGPRKKVGVRFKIPSVAQADSSASTPVTDTGILAPATTATSSDATTLSTSLVTYANPNNEDEQWTRPPSPKPIRNVPHREGFFATHLSIVWDPKREEHLALMNVLKQLQIAASEMRDSKGEKINLTLYYNLLESGLGAPQTLHISLSQTLYLRKHELERCQKGFETAIKEIGVRPFEVSLGGLEWVWNHQHNRCFLVLGVNRPVRDGLNHLLSACNKVCRAIDQPELYARAGSDEDMVQGCPGGFHISIGWNLEGPPKEFQLLMEAPRIKKVLEDLKSITFKVDTLGTGIG</sequence>
<dbReference type="EMBL" id="ML978125">
    <property type="protein sequence ID" value="KAF2099807.1"/>
    <property type="molecule type" value="Genomic_DNA"/>
</dbReference>
<feature type="region of interest" description="Disordered" evidence="7">
    <location>
        <begin position="121"/>
        <end position="168"/>
    </location>
</feature>
<dbReference type="OrthoDB" id="49151at2759"/>
<dbReference type="AlphaFoldDB" id="A0A9P4M9X2"/>
<dbReference type="GO" id="GO:0034477">
    <property type="term" value="P:U6 snRNA 3'-end processing"/>
    <property type="evidence" value="ECO:0007669"/>
    <property type="project" value="InterPro"/>
</dbReference>
<organism evidence="8 9">
    <name type="scientific">Rhizodiscina lignyota</name>
    <dbReference type="NCBI Taxonomy" id="1504668"/>
    <lineage>
        <taxon>Eukaryota</taxon>
        <taxon>Fungi</taxon>
        <taxon>Dikarya</taxon>
        <taxon>Ascomycota</taxon>
        <taxon>Pezizomycotina</taxon>
        <taxon>Dothideomycetes</taxon>
        <taxon>Pleosporomycetidae</taxon>
        <taxon>Aulographales</taxon>
        <taxon>Rhizodiscinaceae</taxon>
        <taxon>Rhizodiscina</taxon>
    </lineage>
</organism>
<evidence type="ECO:0000313" key="8">
    <source>
        <dbReference type="EMBL" id="KAF2099807.1"/>
    </source>
</evidence>
<dbReference type="PANTHER" id="PTHR13522:SF3">
    <property type="entry name" value="U6 SNRNA PHOSPHODIESTERASE 1"/>
    <property type="match status" value="1"/>
</dbReference>
<keyword evidence="9" id="KW-1185">Reference proteome</keyword>
<keyword evidence="1" id="KW-0540">Nuclease</keyword>
<dbReference type="GO" id="GO:0000175">
    <property type="term" value="F:3'-5'-RNA exonuclease activity"/>
    <property type="evidence" value="ECO:0007669"/>
    <property type="project" value="TreeGrafter"/>
</dbReference>
<proteinExistence type="predicted"/>
<evidence type="ECO:0000256" key="3">
    <source>
        <dbReference type="ARBA" id="ARBA00023239"/>
    </source>
</evidence>
<feature type="compositionally biased region" description="Polar residues" evidence="7">
    <location>
        <begin position="159"/>
        <end position="168"/>
    </location>
</feature>
<dbReference type="Pfam" id="PF09749">
    <property type="entry name" value="HVSL"/>
    <property type="match status" value="1"/>
</dbReference>
<keyword evidence="4" id="KW-0539">Nucleus</keyword>
<evidence type="ECO:0000313" key="9">
    <source>
        <dbReference type="Proteomes" id="UP000799772"/>
    </source>
</evidence>
<feature type="compositionally biased region" description="Basic and acidic residues" evidence="7">
    <location>
        <begin position="130"/>
        <end position="142"/>
    </location>
</feature>
<dbReference type="GO" id="GO:0005634">
    <property type="term" value="C:nucleus"/>
    <property type="evidence" value="ECO:0007669"/>
    <property type="project" value="TreeGrafter"/>
</dbReference>
<dbReference type="Proteomes" id="UP000799772">
    <property type="component" value="Unassembled WGS sequence"/>
</dbReference>
<comment type="caution">
    <text evidence="8">The sequence shown here is derived from an EMBL/GenBank/DDBJ whole genome shotgun (WGS) entry which is preliminary data.</text>
</comment>
<protein>
    <recommendedName>
        <fullName evidence="5">U6 snRNA phosphodiesterase 1</fullName>
    </recommendedName>
    <alternativeName>
        <fullName evidence="6">3'-5' RNA exonuclease USB1</fullName>
    </alternativeName>
</protein>
<evidence type="ECO:0000256" key="2">
    <source>
        <dbReference type="ARBA" id="ARBA00022801"/>
    </source>
</evidence>
<dbReference type="PANTHER" id="PTHR13522">
    <property type="entry name" value="U6 SNRNA PHOSPHODIESTERASE 1"/>
    <property type="match status" value="1"/>
</dbReference>
<keyword evidence="3" id="KW-0456">Lyase</keyword>
<dbReference type="InterPro" id="IPR027521">
    <property type="entry name" value="Usb1"/>
</dbReference>
<reference evidence="8" key="1">
    <citation type="journal article" date="2020" name="Stud. Mycol.">
        <title>101 Dothideomycetes genomes: a test case for predicting lifestyles and emergence of pathogens.</title>
        <authorList>
            <person name="Haridas S."/>
            <person name="Albert R."/>
            <person name="Binder M."/>
            <person name="Bloem J."/>
            <person name="Labutti K."/>
            <person name="Salamov A."/>
            <person name="Andreopoulos B."/>
            <person name="Baker S."/>
            <person name="Barry K."/>
            <person name="Bills G."/>
            <person name="Bluhm B."/>
            <person name="Cannon C."/>
            <person name="Castanera R."/>
            <person name="Culley D."/>
            <person name="Daum C."/>
            <person name="Ezra D."/>
            <person name="Gonzalez J."/>
            <person name="Henrissat B."/>
            <person name="Kuo A."/>
            <person name="Liang C."/>
            <person name="Lipzen A."/>
            <person name="Lutzoni F."/>
            <person name="Magnuson J."/>
            <person name="Mondo S."/>
            <person name="Nolan M."/>
            <person name="Ohm R."/>
            <person name="Pangilinan J."/>
            <person name="Park H.-J."/>
            <person name="Ramirez L."/>
            <person name="Alfaro M."/>
            <person name="Sun H."/>
            <person name="Tritt A."/>
            <person name="Yoshinaga Y."/>
            <person name="Zwiers L.-H."/>
            <person name="Turgeon B."/>
            <person name="Goodwin S."/>
            <person name="Spatafora J."/>
            <person name="Crous P."/>
            <person name="Grigoriev I."/>
        </authorList>
    </citation>
    <scope>NUCLEOTIDE SEQUENCE</scope>
    <source>
        <strain evidence="8">CBS 133067</strain>
    </source>
</reference>
<dbReference type="Gene3D" id="3.90.1140.10">
    <property type="entry name" value="Cyclic phosphodiesterase"/>
    <property type="match status" value="1"/>
</dbReference>
<keyword evidence="2" id="KW-0378">Hydrolase</keyword>
<evidence type="ECO:0000256" key="1">
    <source>
        <dbReference type="ARBA" id="ARBA00022722"/>
    </source>
</evidence>
<evidence type="ECO:0000256" key="5">
    <source>
        <dbReference type="ARBA" id="ARBA00029543"/>
    </source>
</evidence>
<accession>A0A9P4M9X2</accession>
<evidence type="ECO:0000256" key="4">
    <source>
        <dbReference type="ARBA" id="ARBA00023242"/>
    </source>
</evidence>
<name>A0A9P4M9X2_9PEZI</name>